<keyword evidence="3" id="KW-0732">Signal</keyword>
<accession>A0AAV1Z9M3</accession>
<dbReference type="InterPro" id="IPR043504">
    <property type="entry name" value="Peptidase_S1_PA_chymotrypsin"/>
</dbReference>
<organism evidence="7 8">
    <name type="scientific">Larinioides sclopetarius</name>
    <dbReference type="NCBI Taxonomy" id="280406"/>
    <lineage>
        <taxon>Eukaryota</taxon>
        <taxon>Metazoa</taxon>
        <taxon>Ecdysozoa</taxon>
        <taxon>Arthropoda</taxon>
        <taxon>Chelicerata</taxon>
        <taxon>Arachnida</taxon>
        <taxon>Araneae</taxon>
        <taxon>Araneomorphae</taxon>
        <taxon>Entelegynae</taxon>
        <taxon>Araneoidea</taxon>
        <taxon>Araneidae</taxon>
        <taxon>Larinioides</taxon>
    </lineage>
</organism>
<dbReference type="Proteomes" id="UP001497382">
    <property type="component" value="Unassembled WGS sequence"/>
</dbReference>
<evidence type="ECO:0000256" key="1">
    <source>
        <dbReference type="ARBA" id="ARBA00004613"/>
    </source>
</evidence>
<dbReference type="Gene3D" id="2.40.10.10">
    <property type="entry name" value="Trypsin-like serine proteases"/>
    <property type="match status" value="2"/>
</dbReference>
<keyword evidence="2" id="KW-0964">Secreted</keyword>
<dbReference type="CDD" id="cd00190">
    <property type="entry name" value="Tryp_SPc"/>
    <property type="match status" value="1"/>
</dbReference>
<dbReference type="AlphaFoldDB" id="A0AAV1Z9M3"/>
<dbReference type="EMBL" id="CAXIEN010000032">
    <property type="protein sequence ID" value="CAL1268298.1"/>
    <property type="molecule type" value="Genomic_DNA"/>
</dbReference>
<dbReference type="SUPFAM" id="SSF50494">
    <property type="entry name" value="Trypsin-like serine proteases"/>
    <property type="match status" value="1"/>
</dbReference>
<dbReference type="FunFam" id="2.40.10.10:FF:000054">
    <property type="entry name" value="Complement C1r subcomponent"/>
    <property type="match status" value="1"/>
</dbReference>
<dbReference type="SMART" id="SM00020">
    <property type="entry name" value="Tryp_SPc"/>
    <property type="match status" value="1"/>
</dbReference>
<reference evidence="7 8" key="1">
    <citation type="submission" date="2024-04" db="EMBL/GenBank/DDBJ databases">
        <authorList>
            <person name="Rising A."/>
            <person name="Reimegard J."/>
            <person name="Sonavane S."/>
            <person name="Akerstrom W."/>
            <person name="Nylinder S."/>
            <person name="Hedman E."/>
            <person name="Kallberg Y."/>
        </authorList>
    </citation>
    <scope>NUCLEOTIDE SEQUENCE [LARGE SCALE GENOMIC DNA]</scope>
</reference>
<dbReference type="PANTHER" id="PTHR24253:SF176">
    <property type="entry name" value="CORIN, ISOFORM B"/>
    <property type="match status" value="1"/>
</dbReference>
<dbReference type="PROSITE" id="PS00134">
    <property type="entry name" value="TRYPSIN_HIS"/>
    <property type="match status" value="1"/>
</dbReference>
<dbReference type="InterPro" id="IPR001254">
    <property type="entry name" value="Trypsin_dom"/>
</dbReference>
<comment type="caution">
    <text evidence="7">The sequence shown here is derived from an EMBL/GenBank/DDBJ whole genome shotgun (WGS) entry which is preliminary data.</text>
</comment>
<dbReference type="InterPro" id="IPR018114">
    <property type="entry name" value="TRYPSIN_HIS"/>
</dbReference>
<dbReference type="PANTHER" id="PTHR24253">
    <property type="entry name" value="TRANSMEMBRANE PROTEASE SERINE"/>
    <property type="match status" value="1"/>
</dbReference>
<protein>
    <recommendedName>
        <fullName evidence="6">Peptidase S1 domain-containing protein</fullName>
    </recommendedName>
</protein>
<keyword evidence="8" id="KW-1185">Reference proteome</keyword>
<dbReference type="GO" id="GO:0004252">
    <property type="term" value="F:serine-type endopeptidase activity"/>
    <property type="evidence" value="ECO:0007669"/>
    <property type="project" value="InterPro"/>
</dbReference>
<evidence type="ECO:0000313" key="8">
    <source>
        <dbReference type="Proteomes" id="UP001497382"/>
    </source>
</evidence>
<gene>
    <name evidence="7" type="ORF">LARSCL_LOCUS4095</name>
</gene>
<comment type="subcellular location">
    <subcellularLocation>
        <location evidence="1">Secreted</location>
    </subcellularLocation>
</comment>
<feature type="domain" description="Peptidase S1" evidence="6">
    <location>
        <begin position="54"/>
        <end position="220"/>
    </location>
</feature>
<evidence type="ECO:0000256" key="3">
    <source>
        <dbReference type="ARBA" id="ARBA00022729"/>
    </source>
</evidence>
<evidence type="ECO:0000256" key="5">
    <source>
        <dbReference type="ARBA" id="ARBA00023180"/>
    </source>
</evidence>
<proteinExistence type="predicted"/>
<dbReference type="GO" id="GO:0006508">
    <property type="term" value="P:proteolysis"/>
    <property type="evidence" value="ECO:0007669"/>
    <property type="project" value="InterPro"/>
</dbReference>
<dbReference type="Pfam" id="PF00089">
    <property type="entry name" value="Trypsin"/>
    <property type="match status" value="2"/>
</dbReference>
<sequence>MFKDNGFSTWYGKSSQIEFEFRRVINTLPDVDTSNPSRFNPPLEKKPKIPGDSVVRGYSAFGMSYSKQFQFLWMVSVHVNGRHLCGGSLIDRIHVLTAAHCFDLKRGTAKLQIIADIPVVNNEECRRSYSRVAGSRLPKGINNDFLCAGPEDGSKDACQGDSGCPLMYRHTDYDFPADVPTERWVLVGIVSFGYRCLEPGFPGVYTRVSSYMTWILRNIQN</sequence>
<evidence type="ECO:0000259" key="6">
    <source>
        <dbReference type="PROSITE" id="PS50240"/>
    </source>
</evidence>
<evidence type="ECO:0000256" key="4">
    <source>
        <dbReference type="ARBA" id="ARBA00023157"/>
    </source>
</evidence>
<dbReference type="GO" id="GO:0005576">
    <property type="term" value="C:extracellular region"/>
    <property type="evidence" value="ECO:0007669"/>
    <property type="project" value="UniProtKB-SubCell"/>
</dbReference>
<evidence type="ECO:0000313" key="7">
    <source>
        <dbReference type="EMBL" id="CAL1268298.1"/>
    </source>
</evidence>
<name>A0AAV1Z9M3_9ARAC</name>
<evidence type="ECO:0000256" key="2">
    <source>
        <dbReference type="ARBA" id="ARBA00022525"/>
    </source>
</evidence>
<dbReference type="InterPro" id="IPR009003">
    <property type="entry name" value="Peptidase_S1_PA"/>
</dbReference>
<keyword evidence="5" id="KW-0325">Glycoprotein</keyword>
<keyword evidence="4" id="KW-1015">Disulfide bond</keyword>
<dbReference type="PROSITE" id="PS50240">
    <property type="entry name" value="TRYPSIN_DOM"/>
    <property type="match status" value="1"/>
</dbReference>